<protein>
    <recommendedName>
        <fullName evidence="6">Isopropylmalate dehydrogenase-like domain-containing protein</fullName>
    </recommendedName>
</protein>
<evidence type="ECO:0000313" key="4">
    <source>
        <dbReference type="EMBL" id="TKR64191.1"/>
    </source>
</evidence>
<evidence type="ECO:0000313" key="5">
    <source>
        <dbReference type="Proteomes" id="UP000298663"/>
    </source>
</evidence>
<accession>A0A4U5M5P8</accession>
<dbReference type="GO" id="GO:0006099">
    <property type="term" value="P:tricarboxylic acid cycle"/>
    <property type="evidence" value="ECO:0007669"/>
    <property type="project" value="TreeGrafter"/>
</dbReference>
<dbReference type="GO" id="GO:0005739">
    <property type="term" value="C:mitochondrion"/>
    <property type="evidence" value="ECO:0007669"/>
    <property type="project" value="TreeGrafter"/>
</dbReference>
<gene>
    <name evidence="4" type="ORF">L596_024770</name>
</gene>
<evidence type="ECO:0000256" key="3">
    <source>
        <dbReference type="SAM" id="SignalP"/>
    </source>
</evidence>
<evidence type="ECO:0008006" key="6">
    <source>
        <dbReference type="Google" id="ProtNLM"/>
    </source>
</evidence>
<dbReference type="GO" id="GO:0006102">
    <property type="term" value="P:isocitrate metabolic process"/>
    <property type="evidence" value="ECO:0007669"/>
    <property type="project" value="TreeGrafter"/>
</dbReference>
<feature type="compositionally biased region" description="Polar residues" evidence="2">
    <location>
        <begin position="138"/>
        <end position="147"/>
    </location>
</feature>
<dbReference type="OrthoDB" id="10261637at2759"/>
<evidence type="ECO:0000256" key="2">
    <source>
        <dbReference type="SAM" id="MobiDB-lite"/>
    </source>
</evidence>
<comment type="caution">
    <text evidence="4">The sequence shown here is derived from an EMBL/GenBank/DDBJ whole genome shotgun (WGS) entry which is preliminary data.</text>
</comment>
<dbReference type="Proteomes" id="UP000298663">
    <property type="component" value="Unassembled WGS sequence"/>
</dbReference>
<feature type="chain" id="PRO_5020679376" description="Isopropylmalate dehydrogenase-like domain-containing protein" evidence="3">
    <location>
        <begin position="22"/>
        <end position="164"/>
    </location>
</feature>
<evidence type="ECO:0000256" key="1">
    <source>
        <dbReference type="ARBA" id="ARBA00007769"/>
    </source>
</evidence>
<feature type="signal peptide" evidence="3">
    <location>
        <begin position="1"/>
        <end position="21"/>
    </location>
</feature>
<dbReference type="SUPFAM" id="SSF53659">
    <property type="entry name" value="Isocitrate/Isopropylmalate dehydrogenase-like"/>
    <property type="match status" value="1"/>
</dbReference>
<organism evidence="4 5">
    <name type="scientific">Steinernema carpocapsae</name>
    <name type="common">Entomopathogenic nematode</name>
    <dbReference type="NCBI Taxonomy" id="34508"/>
    <lineage>
        <taxon>Eukaryota</taxon>
        <taxon>Metazoa</taxon>
        <taxon>Ecdysozoa</taxon>
        <taxon>Nematoda</taxon>
        <taxon>Chromadorea</taxon>
        <taxon>Rhabditida</taxon>
        <taxon>Tylenchina</taxon>
        <taxon>Panagrolaimomorpha</taxon>
        <taxon>Strongyloidoidea</taxon>
        <taxon>Steinernematidae</taxon>
        <taxon>Steinernema</taxon>
    </lineage>
</organism>
<comment type="similarity">
    <text evidence="1">Belongs to the isocitrate and isopropylmalate dehydrogenases family.</text>
</comment>
<dbReference type="Gene3D" id="3.40.718.10">
    <property type="entry name" value="Isopropylmalate Dehydrogenase"/>
    <property type="match status" value="1"/>
</dbReference>
<keyword evidence="3" id="KW-0732">Signal</keyword>
<feature type="region of interest" description="Disordered" evidence="2">
    <location>
        <begin position="138"/>
        <end position="164"/>
    </location>
</feature>
<dbReference type="AlphaFoldDB" id="A0A4U5M5P8"/>
<proteinExistence type="inferred from homology"/>
<sequence length="164" mass="17503">MQTSRLLLLFARAGVVSQTAAISQTATSNGEMHRFRSSILPSNRGQLARYGGRQTVTVLPGDGIGPEMIKHVKDIFDFAHVPVDFEEVPLSSQLRARRATSTTPSWPLSATESLLRAASRPNSTTSSSSRAIWNSVAGSTSTPTFSRASPCPRSPPVTTVSTSS</sequence>
<dbReference type="STRING" id="34508.A0A4U5M5P8"/>
<reference evidence="4 5" key="2">
    <citation type="journal article" date="2019" name="G3 (Bethesda)">
        <title>Hybrid Assembly of the Genome of the Entomopathogenic Nematode Steinernema carpocapsae Identifies the X-Chromosome.</title>
        <authorList>
            <person name="Serra L."/>
            <person name="Macchietto M."/>
            <person name="Macias-Munoz A."/>
            <person name="McGill C.J."/>
            <person name="Rodriguez I.M."/>
            <person name="Rodriguez B."/>
            <person name="Murad R."/>
            <person name="Mortazavi A."/>
        </authorList>
    </citation>
    <scope>NUCLEOTIDE SEQUENCE [LARGE SCALE GENOMIC DNA]</scope>
    <source>
        <strain evidence="4 5">ALL</strain>
    </source>
</reference>
<dbReference type="EMBL" id="AZBU02000009">
    <property type="protein sequence ID" value="TKR64191.1"/>
    <property type="molecule type" value="Genomic_DNA"/>
</dbReference>
<reference evidence="4 5" key="1">
    <citation type="journal article" date="2015" name="Genome Biol.">
        <title>Comparative genomics of Steinernema reveals deeply conserved gene regulatory networks.</title>
        <authorList>
            <person name="Dillman A.R."/>
            <person name="Macchietto M."/>
            <person name="Porter C.F."/>
            <person name="Rogers A."/>
            <person name="Williams B."/>
            <person name="Antoshechkin I."/>
            <person name="Lee M.M."/>
            <person name="Goodwin Z."/>
            <person name="Lu X."/>
            <person name="Lewis E.E."/>
            <person name="Goodrich-Blair H."/>
            <person name="Stock S.P."/>
            <person name="Adams B.J."/>
            <person name="Sternberg P.W."/>
            <person name="Mortazavi A."/>
        </authorList>
    </citation>
    <scope>NUCLEOTIDE SEQUENCE [LARGE SCALE GENOMIC DNA]</scope>
    <source>
        <strain evidence="4 5">ALL</strain>
    </source>
</reference>
<dbReference type="PANTHER" id="PTHR11835">
    <property type="entry name" value="DECARBOXYLATING DEHYDROGENASES-ISOCITRATE, ISOPROPYLMALATE, TARTRATE"/>
    <property type="match status" value="1"/>
</dbReference>
<dbReference type="PANTHER" id="PTHR11835:SF60">
    <property type="entry name" value="ISOCITRATE DEHYDROGENASE [NAD] SUBUNIT, MITOCHONDRIAL"/>
    <property type="match status" value="1"/>
</dbReference>
<keyword evidence="5" id="KW-1185">Reference proteome</keyword>
<name>A0A4U5M5P8_STECR</name>